<keyword evidence="1" id="KW-0472">Membrane</keyword>
<reference evidence="2 3" key="1">
    <citation type="submission" date="2019-02" db="EMBL/GenBank/DDBJ databases">
        <title>Isolation and identification of novel species under the genus Muribaculum.</title>
        <authorList>
            <person name="Miyake S."/>
            <person name="Ding Y."/>
            <person name="Low A."/>
            <person name="Soh M."/>
            <person name="Seedorf H."/>
        </authorList>
    </citation>
    <scope>NUCLEOTIDE SEQUENCE [LARGE SCALE GENOMIC DNA]</scope>
    <source>
        <strain evidence="2 3">TLL-A3</strain>
    </source>
</reference>
<dbReference type="GeneID" id="82148981"/>
<keyword evidence="1" id="KW-0812">Transmembrane</keyword>
<keyword evidence="1" id="KW-1133">Transmembrane helix</keyword>
<evidence type="ECO:0000256" key="1">
    <source>
        <dbReference type="SAM" id="Phobius"/>
    </source>
</evidence>
<dbReference type="EMBL" id="SJSA01000001">
    <property type="protein sequence ID" value="TGG39939.1"/>
    <property type="molecule type" value="Genomic_DNA"/>
</dbReference>
<protein>
    <submittedName>
        <fullName evidence="2">Uncharacterized protein</fullName>
    </submittedName>
</protein>
<evidence type="ECO:0000313" key="3">
    <source>
        <dbReference type="Proteomes" id="UP000297635"/>
    </source>
</evidence>
<feature type="transmembrane region" description="Helical" evidence="1">
    <location>
        <begin position="127"/>
        <end position="150"/>
    </location>
</feature>
<dbReference type="Proteomes" id="UP000297635">
    <property type="component" value="Unassembled WGS sequence"/>
</dbReference>
<organism evidence="2 3">
    <name type="scientific">Duncaniella freteri</name>
    <dbReference type="NCBI Taxonomy" id="2530391"/>
    <lineage>
        <taxon>Bacteria</taxon>
        <taxon>Pseudomonadati</taxon>
        <taxon>Bacteroidota</taxon>
        <taxon>Bacteroidia</taxon>
        <taxon>Bacteroidales</taxon>
        <taxon>Muribaculaceae</taxon>
        <taxon>Duncaniella</taxon>
    </lineage>
</organism>
<gene>
    <name evidence="2" type="ORF">EZ315_04190</name>
</gene>
<accession>A0A4Z0V3Z2</accession>
<keyword evidence="3" id="KW-1185">Reference proteome</keyword>
<evidence type="ECO:0000313" key="2">
    <source>
        <dbReference type="EMBL" id="TGG39939.1"/>
    </source>
</evidence>
<name>A0A4Z0V3Z2_9BACT</name>
<comment type="caution">
    <text evidence="2">The sequence shown here is derived from an EMBL/GenBank/DDBJ whole genome shotgun (WGS) entry which is preliminary data.</text>
</comment>
<dbReference type="AlphaFoldDB" id="A0A4Z0V3Z2"/>
<dbReference type="RefSeq" id="WP_135470881.1">
    <property type="nucleotide sequence ID" value="NZ_CASNSU010000037.1"/>
</dbReference>
<sequence>MINPITYILRKWAFVRMGVYEFQYKSEFKISDGYNMFTYIIVLAMLSVEIGAIFAYGYFGGRLHLHRGASFAFSYVALSILVNYLIVSVVLFPYRKRHYIERLYRRYSTLPLVEREKLFSLKNRVSLVLYIGLFFWGGLVLFVNLIMWLYPK</sequence>
<feature type="transmembrane region" description="Helical" evidence="1">
    <location>
        <begin position="36"/>
        <end position="59"/>
    </location>
</feature>
<feature type="transmembrane region" description="Helical" evidence="1">
    <location>
        <begin position="71"/>
        <end position="94"/>
    </location>
</feature>
<proteinExistence type="predicted"/>